<keyword evidence="11" id="KW-0779">Telomere</keyword>
<dbReference type="FunFam" id="1.10.1600.10:FF:000002">
    <property type="entry name" value="X-ray repair cross-complementing protein 5"/>
    <property type="match status" value="1"/>
</dbReference>
<dbReference type="Gene3D" id="1.25.40.240">
    <property type="entry name" value="Ku, C-terminal domain"/>
    <property type="match status" value="1"/>
</dbReference>
<dbReference type="CDD" id="cd00873">
    <property type="entry name" value="KU80"/>
    <property type="match status" value="1"/>
</dbReference>
<dbReference type="Gene3D" id="1.10.1600.10">
    <property type="match status" value="1"/>
</dbReference>
<dbReference type="SUPFAM" id="SSF53300">
    <property type="entry name" value="vWA-like"/>
    <property type="match status" value="1"/>
</dbReference>
<dbReference type="STRING" id="329046.A0A1Y2D2V5"/>
<dbReference type="GO" id="GO:0000781">
    <property type="term" value="C:chromosome, telomeric region"/>
    <property type="evidence" value="ECO:0007669"/>
    <property type="project" value="UniProtKB-SubCell"/>
</dbReference>
<dbReference type="Pfam" id="PF02735">
    <property type="entry name" value="Ku"/>
    <property type="match status" value="1"/>
</dbReference>
<dbReference type="OrthoDB" id="30826at2759"/>
<evidence type="ECO:0000256" key="11">
    <source>
        <dbReference type="ARBA" id="ARBA00022895"/>
    </source>
</evidence>
<dbReference type="InterPro" id="IPR016194">
    <property type="entry name" value="SPOC-like_C_dom_sf"/>
</dbReference>
<dbReference type="SMART" id="SM00559">
    <property type="entry name" value="Ku78"/>
    <property type="match status" value="1"/>
</dbReference>
<evidence type="ECO:0000256" key="5">
    <source>
        <dbReference type="ARBA" id="ARBA00021796"/>
    </source>
</evidence>
<dbReference type="InterPro" id="IPR036494">
    <property type="entry name" value="Ku_C_sf"/>
</dbReference>
<dbReference type="PANTHER" id="PTHR12604:SF4">
    <property type="entry name" value="X-RAY REPAIR CROSS-COMPLEMENTING PROTEIN 5"/>
    <property type="match status" value="1"/>
</dbReference>
<dbReference type="GO" id="GO:0042162">
    <property type="term" value="F:telomeric DNA binding"/>
    <property type="evidence" value="ECO:0007669"/>
    <property type="project" value="InterPro"/>
</dbReference>
<proteinExistence type="inferred from homology"/>
<dbReference type="InterPro" id="IPR006164">
    <property type="entry name" value="DNA_bd_Ku70/Ku80"/>
</dbReference>
<evidence type="ECO:0000256" key="9">
    <source>
        <dbReference type="ARBA" id="ARBA00022806"/>
    </source>
</evidence>
<accession>A0A1Y2D2V5</accession>
<dbReference type="Gene3D" id="2.40.290.10">
    <property type="match status" value="1"/>
</dbReference>
<dbReference type="GO" id="GO:0003690">
    <property type="term" value="F:double-stranded DNA binding"/>
    <property type="evidence" value="ECO:0007669"/>
    <property type="project" value="TreeGrafter"/>
</dbReference>
<keyword evidence="9" id="KW-0347">Helicase</keyword>
<keyword evidence="7" id="KW-0227">DNA damage</keyword>
<evidence type="ECO:0000313" key="19">
    <source>
        <dbReference type="EMBL" id="ORY53537.1"/>
    </source>
</evidence>
<evidence type="ECO:0000256" key="3">
    <source>
        <dbReference type="ARBA" id="ARBA00007726"/>
    </source>
</evidence>
<dbReference type="InterPro" id="IPR036465">
    <property type="entry name" value="vWFA_dom_sf"/>
</dbReference>
<dbReference type="InterPro" id="IPR014893">
    <property type="entry name" value="Ku_PK_bind"/>
</dbReference>
<keyword evidence="10" id="KW-0067">ATP-binding</keyword>
<keyword evidence="20" id="KW-1185">Reference proteome</keyword>
<evidence type="ECO:0000256" key="15">
    <source>
        <dbReference type="ARBA" id="ARBA00023242"/>
    </source>
</evidence>
<keyword evidence="15" id="KW-0539">Nucleus</keyword>
<gene>
    <name evidence="19" type="ORF">BCR33DRAFT_844848</name>
</gene>
<dbReference type="GO" id="GO:0006303">
    <property type="term" value="P:double-strand break repair via nonhomologous end joining"/>
    <property type="evidence" value="ECO:0007669"/>
    <property type="project" value="InterPro"/>
</dbReference>
<dbReference type="GO" id="GO:0000723">
    <property type="term" value="P:telomere maintenance"/>
    <property type="evidence" value="ECO:0007669"/>
    <property type="project" value="InterPro"/>
</dbReference>
<comment type="similarity">
    <text evidence="3">Belongs to the ku80 family.</text>
</comment>
<feature type="domain" description="Ku" evidence="18">
    <location>
        <begin position="302"/>
        <end position="439"/>
    </location>
</feature>
<dbReference type="GO" id="GO:0003678">
    <property type="term" value="F:DNA helicase activity"/>
    <property type="evidence" value="ECO:0007669"/>
    <property type="project" value="InterPro"/>
</dbReference>
<dbReference type="Pfam" id="PF03731">
    <property type="entry name" value="Ku_N"/>
    <property type="match status" value="1"/>
</dbReference>
<dbReference type="InterPro" id="IPR024193">
    <property type="entry name" value="Ku80"/>
</dbReference>
<keyword evidence="8" id="KW-0378">Hydrolase</keyword>
<evidence type="ECO:0000259" key="18">
    <source>
        <dbReference type="SMART" id="SM00559"/>
    </source>
</evidence>
<comment type="caution">
    <text evidence="19">The sequence shown here is derived from an EMBL/GenBank/DDBJ whole genome shotgun (WGS) entry which is preliminary data.</text>
</comment>
<dbReference type="GO" id="GO:0043564">
    <property type="term" value="C:Ku70:Ku80 complex"/>
    <property type="evidence" value="ECO:0007669"/>
    <property type="project" value="InterPro"/>
</dbReference>
<dbReference type="EMBL" id="MCGO01000001">
    <property type="protein sequence ID" value="ORY53537.1"/>
    <property type="molecule type" value="Genomic_DNA"/>
</dbReference>
<dbReference type="GO" id="GO:0003684">
    <property type="term" value="F:damaged DNA binding"/>
    <property type="evidence" value="ECO:0007669"/>
    <property type="project" value="InterPro"/>
</dbReference>
<dbReference type="InterPro" id="IPR005160">
    <property type="entry name" value="Ku_C"/>
</dbReference>
<comment type="subcellular location">
    <subcellularLocation>
        <location evidence="2">Chromosome</location>
        <location evidence="2">Telomere</location>
    </subcellularLocation>
    <subcellularLocation>
        <location evidence="1">Nucleus</location>
    </subcellularLocation>
</comment>
<keyword evidence="13" id="KW-0233">DNA recombination</keyword>
<evidence type="ECO:0000256" key="17">
    <source>
        <dbReference type="ARBA" id="ARBA00031847"/>
    </source>
</evidence>
<dbReference type="InterPro" id="IPR005161">
    <property type="entry name" value="Ku_N"/>
</dbReference>
<evidence type="ECO:0000256" key="12">
    <source>
        <dbReference type="ARBA" id="ARBA00023125"/>
    </source>
</evidence>
<sequence>MANKEAAVLLIDVGRSMWRTKDSHGISHLDSACMAVQHILHSKIIQGRKTDLVSVMLVGTDETDNHVNEANGGYEHITTYTDIEMANLKTLEFVTGGCVKGQGSGDILDGIVVAVSLLDRHCKHLKWAKTIFVLSDFSSPINQADTRSIIQRAVSYEVKVNLIGFGFKDDPPPDSDKSARAENERFMRSFAESTKGDIFTGSEALSILGSLRTRAVKPTTLIRCGMTLGDPEDQTNSLSFPVWAYSKVKEAKLPSAKKWSRAGAEAAEGSNDAFLGDVAMERTYKVKDVAIDGADPDVAMDGITLEKEDLIRAYKYGKDLIPFSEEDRDAMKLHTIKGFSMLGFIKSSDVSRELLINDPMQIIPDPTAPSEGKRLFEVLASSLQAKDMYALVRYVRINDASPKLGILVPHIGKKIWCAWIQLPFKEDVREYSFTTLAPLLLNHGGSSATQTFHESASASLAADLLSQAGLSQSGESKRRKMLHRIVETTEADRRIDAFIDDMDLMTALDSDDGEPGEAYKPSDLFNPGYQRMYQCIAHRAINPKSKDLPPLDPRFVAGVLPMPELVDKAKRSLEAFKSAFEITKIDLEKEDNRKRFKRGVDNAKELEKDVLNAAASAAADITTSFDNVAGAAVTSVGTADPVSDFKALVSRNDEGVVAAAMNQMAARVIGFIKESIGSQFYGKAVSCLVAMREEGVKRGLWNRYNELMGEVKGLSFDDRYKGFWGVVKKETKQVGLISVSDVAGSRVSDAEAAEFFADAVAGSFIASADVAEEEEEEDLLGMLD</sequence>
<keyword evidence="6" id="KW-0547">Nucleotide-binding</keyword>
<dbReference type="GO" id="GO:0006310">
    <property type="term" value="P:DNA recombination"/>
    <property type="evidence" value="ECO:0007669"/>
    <property type="project" value="UniProtKB-KW"/>
</dbReference>
<evidence type="ECO:0000256" key="6">
    <source>
        <dbReference type="ARBA" id="ARBA00022741"/>
    </source>
</evidence>
<evidence type="ECO:0000256" key="16">
    <source>
        <dbReference type="ARBA" id="ARBA00031811"/>
    </source>
</evidence>
<dbReference type="GO" id="GO:0005524">
    <property type="term" value="F:ATP binding"/>
    <property type="evidence" value="ECO:0007669"/>
    <property type="project" value="UniProtKB-KW"/>
</dbReference>
<evidence type="ECO:0000256" key="14">
    <source>
        <dbReference type="ARBA" id="ARBA00023204"/>
    </source>
</evidence>
<dbReference type="GO" id="GO:0016787">
    <property type="term" value="F:hydrolase activity"/>
    <property type="evidence" value="ECO:0007669"/>
    <property type="project" value="UniProtKB-KW"/>
</dbReference>
<dbReference type="SUPFAM" id="SSF101420">
    <property type="entry name" value="C-terminal domain of Ku80"/>
    <property type="match status" value="1"/>
</dbReference>
<name>A0A1Y2D2V5_9FUNG</name>
<evidence type="ECO:0000256" key="1">
    <source>
        <dbReference type="ARBA" id="ARBA00004123"/>
    </source>
</evidence>
<dbReference type="SUPFAM" id="SSF100939">
    <property type="entry name" value="SPOC domain-like"/>
    <property type="match status" value="1"/>
</dbReference>
<dbReference type="Pfam" id="PF08785">
    <property type="entry name" value="Ku_PK_bind"/>
    <property type="match status" value="1"/>
</dbReference>
<dbReference type="Pfam" id="PF03730">
    <property type="entry name" value="Ku_C"/>
    <property type="match status" value="1"/>
</dbReference>
<evidence type="ECO:0000256" key="10">
    <source>
        <dbReference type="ARBA" id="ARBA00022840"/>
    </source>
</evidence>
<evidence type="ECO:0000256" key="7">
    <source>
        <dbReference type="ARBA" id="ARBA00022763"/>
    </source>
</evidence>
<evidence type="ECO:0000256" key="8">
    <source>
        <dbReference type="ARBA" id="ARBA00022801"/>
    </source>
</evidence>
<keyword evidence="11" id="KW-0158">Chromosome</keyword>
<reference evidence="19 20" key="1">
    <citation type="submission" date="2016-07" db="EMBL/GenBank/DDBJ databases">
        <title>Pervasive Adenine N6-methylation of Active Genes in Fungi.</title>
        <authorList>
            <consortium name="DOE Joint Genome Institute"/>
            <person name="Mondo S.J."/>
            <person name="Dannebaum R.O."/>
            <person name="Kuo R.C."/>
            <person name="Labutti K."/>
            <person name="Haridas S."/>
            <person name="Kuo A."/>
            <person name="Salamov A."/>
            <person name="Ahrendt S.R."/>
            <person name="Lipzen A."/>
            <person name="Sullivan W."/>
            <person name="Andreopoulos W.B."/>
            <person name="Clum A."/>
            <person name="Lindquist E."/>
            <person name="Daum C."/>
            <person name="Ramamoorthy G.K."/>
            <person name="Gryganskyi A."/>
            <person name="Culley D."/>
            <person name="Magnuson J.K."/>
            <person name="James T.Y."/>
            <person name="O'Malley M.A."/>
            <person name="Stajich J.E."/>
            <person name="Spatafora J.W."/>
            <person name="Visel A."/>
            <person name="Grigoriev I.V."/>
        </authorList>
    </citation>
    <scope>NUCLEOTIDE SEQUENCE [LARGE SCALE GENOMIC DNA]</scope>
    <source>
        <strain evidence="19 20">JEL800</strain>
    </source>
</reference>
<keyword evidence="12" id="KW-0238">DNA-binding</keyword>
<evidence type="ECO:0000256" key="13">
    <source>
        <dbReference type="ARBA" id="ARBA00023172"/>
    </source>
</evidence>
<evidence type="ECO:0000256" key="2">
    <source>
        <dbReference type="ARBA" id="ARBA00004574"/>
    </source>
</evidence>
<organism evidence="19 20">
    <name type="scientific">Rhizoclosmatium globosum</name>
    <dbReference type="NCBI Taxonomy" id="329046"/>
    <lineage>
        <taxon>Eukaryota</taxon>
        <taxon>Fungi</taxon>
        <taxon>Fungi incertae sedis</taxon>
        <taxon>Chytridiomycota</taxon>
        <taxon>Chytridiomycota incertae sedis</taxon>
        <taxon>Chytridiomycetes</taxon>
        <taxon>Chytridiales</taxon>
        <taxon>Chytriomycetaceae</taxon>
        <taxon>Rhizoclosmatium</taxon>
    </lineage>
</organism>
<dbReference type="Proteomes" id="UP000193642">
    <property type="component" value="Unassembled WGS sequence"/>
</dbReference>
<dbReference type="AlphaFoldDB" id="A0A1Y2D2V5"/>
<evidence type="ECO:0000256" key="4">
    <source>
        <dbReference type="ARBA" id="ARBA00021792"/>
    </source>
</evidence>
<evidence type="ECO:0000313" key="20">
    <source>
        <dbReference type="Proteomes" id="UP000193642"/>
    </source>
</evidence>
<dbReference type="PANTHER" id="PTHR12604">
    <property type="entry name" value="KU AUTOANTIGEN DNA HELICASE"/>
    <property type="match status" value="1"/>
</dbReference>
<dbReference type="Gene3D" id="3.40.50.410">
    <property type="entry name" value="von Willebrand factor, type A domain"/>
    <property type="match status" value="1"/>
</dbReference>
<keyword evidence="14" id="KW-0234">DNA repair</keyword>
<protein>
    <recommendedName>
        <fullName evidence="5">ATP-dependent DNA helicase II subunit 1</fullName>
    </recommendedName>
    <alternativeName>
        <fullName evidence="4">ATP-dependent DNA helicase II subunit 2</fullName>
    </alternativeName>
    <alternativeName>
        <fullName evidence="16">ATP-dependent DNA helicase II subunit Ku70</fullName>
    </alternativeName>
    <alternativeName>
        <fullName evidence="17">ATP-dependent DNA helicase II subunit Ku80</fullName>
    </alternativeName>
</protein>